<keyword evidence="1" id="KW-0812">Transmembrane</keyword>
<keyword evidence="1" id="KW-0472">Membrane</keyword>
<evidence type="ECO:0000313" key="2">
    <source>
        <dbReference type="EMBL" id="KAK2961551.1"/>
    </source>
</evidence>
<reference evidence="2 3" key="1">
    <citation type="journal article" date="2022" name="bioRxiv">
        <title>Genomics of Preaxostyla Flagellates Illuminates Evolutionary Transitions and the Path Towards Mitochondrial Loss.</title>
        <authorList>
            <person name="Novak L.V.F."/>
            <person name="Treitli S.C."/>
            <person name="Pyrih J."/>
            <person name="Halakuc P."/>
            <person name="Pipaliya S.V."/>
            <person name="Vacek V."/>
            <person name="Brzon O."/>
            <person name="Soukal P."/>
            <person name="Eme L."/>
            <person name="Dacks J.B."/>
            <person name="Karnkowska A."/>
            <person name="Elias M."/>
            <person name="Hampl V."/>
        </authorList>
    </citation>
    <scope>NUCLEOTIDE SEQUENCE [LARGE SCALE GENOMIC DNA]</scope>
    <source>
        <strain evidence="2">NAU3</strain>
        <tissue evidence="2">Gut</tissue>
    </source>
</reference>
<dbReference type="Proteomes" id="UP001281761">
    <property type="component" value="Unassembled WGS sequence"/>
</dbReference>
<gene>
    <name evidence="2" type="ORF">BLNAU_3349</name>
</gene>
<evidence type="ECO:0000313" key="3">
    <source>
        <dbReference type="Proteomes" id="UP001281761"/>
    </source>
</evidence>
<keyword evidence="1" id="KW-1133">Transmembrane helix</keyword>
<sequence length="222" mass="24653">MLSLLVLISHVSGFVFKGKKYDVEGLMKSATDQYYVTYLDDSIIFNFMEVVNLTLYGTCTQMDEKTMAVVMREGMEDMECINAAILDKPVFEATQSPLGISITYKSKTEKTFTFQVDCAEMASTFIATRDASDNYRLSIQHPGGCGVRASSDIFGIIFFSVLLGAIVLYFAIGIPICACGMKKKGIEVIPGGKFWRSVPGLFVDGIKCMFCCRKKEIYDPVE</sequence>
<proteinExistence type="predicted"/>
<organism evidence="2 3">
    <name type="scientific">Blattamonas nauphoetae</name>
    <dbReference type="NCBI Taxonomy" id="2049346"/>
    <lineage>
        <taxon>Eukaryota</taxon>
        <taxon>Metamonada</taxon>
        <taxon>Preaxostyla</taxon>
        <taxon>Oxymonadida</taxon>
        <taxon>Blattamonas</taxon>
    </lineage>
</organism>
<feature type="transmembrane region" description="Helical" evidence="1">
    <location>
        <begin position="153"/>
        <end position="174"/>
    </location>
</feature>
<accession>A0ABQ9YD18</accession>
<keyword evidence="3" id="KW-1185">Reference proteome</keyword>
<protein>
    <submittedName>
        <fullName evidence="2">Uncharacterized protein</fullName>
    </submittedName>
</protein>
<comment type="caution">
    <text evidence="2">The sequence shown here is derived from an EMBL/GenBank/DDBJ whole genome shotgun (WGS) entry which is preliminary data.</text>
</comment>
<name>A0ABQ9YD18_9EUKA</name>
<dbReference type="EMBL" id="JARBJD010000015">
    <property type="protein sequence ID" value="KAK2961551.1"/>
    <property type="molecule type" value="Genomic_DNA"/>
</dbReference>
<evidence type="ECO:0000256" key="1">
    <source>
        <dbReference type="SAM" id="Phobius"/>
    </source>
</evidence>